<comment type="caution">
    <text evidence="1">The sequence shown here is derived from an EMBL/GenBank/DDBJ whole genome shotgun (WGS) entry which is preliminary data.</text>
</comment>
<dbReference type="AlphaFoldDB" id="A0A4Y2III1"/>
<dbReference type="OrthoDB" id="8023395at2759"/>
<protein>
    <submittedName>
        <fullName evidence="1">Uncharacterized protein</fullName>
    </submittedName>
</protein>
<evidence type="ECO:0000313" key="1">
    <source>
        <dbReference type="EMBL" id="GBM77583.1"/>
    </source>
</evidence>
<dbReference type="Proteomes" id="UP000499080">
    <property type="component" value="Unassembled WGS sequence"/>
</dbReference>
<keyword evidence="2" id="KW-1185">Reference proteome</keyword>
<dbReference type="PANTHER" id="PTHR46409">
    <property type="entry name" value="HTH PSQ-TYPE DOMAIN-CONTAINING PROTEIN"/>
    <property type="match status" value="1"/>
</dbReference>
<organism evidence="1 2">
    <name type="scientific">Araneus ventricosus</name>
    <name type="common">Orbweaver spider</name>
    <name type="synonym">Epeira ventricosa</name>
    <dbReference type="NCBI Taxonomy" id="182803"/>
    <lineage>
        <taxon>Eukaryota</taxon>
        <taxon>Metazoa</taxon>
        <taxon>Ecdysozoa</taxon>
        <taxon>Arthropoda</taxon>
        <taxon>Chelicerata</taxon>
        <taxon>Arachnida</taxon>
        <taxon>Araneae</taxon>
        <taxon>Araneomorphae</taxon>
        <taxon>Entelegynae</taxon>
        <taxon>Araneoidea</taxon>
        <taxon>Araneidae</taxon>
        <taxon>Araneus</taxon>
    </lineage>
</organism>
<reference evidence="1 2" key="1">
    <citation type="journal article" date="2019" name="Sci. Rep.">
        <title>Orb-weaving spider Araneus ventricosus genome elucidates the spidroin gene catalogue.</title>
        <authorList>
            <person name="Kono N."/>
            <person name="Nakamura H."/>
            <person name="Ohtoshi R."/>
            <person name="Moran D.A.P."/>
            <person name="Shinohara A."/>
            <person name="Yoshida Y."/>
            <person name="Fujiwara M."/>
            <person name="Mori M."/>
            <person name="Tomita M."/>
            <person name="Arakawa K."/>
        </authorList>
    </citation>
    <scope>NUCLEOTIDE SEQUENCE [LARGE SCALE GENOMIC DNA]</scope>
</reference>
<sequence length="101" mass="11815">MCHARWLIRANRLLRLYVLMESSENSGFLSKFDRTIKMEHGTCSNSSLQLDTELKAQVYPVIQRNRYFAHPEGLLIAMLTDSNHIRDFENPQHSRKLVLIV</sequence>
<gene>
    <name evidence="1" type="ORF">AVEN_186849_1</name>
</gene>
<dbReference type="PANTHER" id="PTHR46409:SF1">
    <property type="entry name" value="HTH PSQ-TYPE DOMAIN-CONTAINING PROTEIN"/>
    <property type="match status" value="1"/>
</dbReference>
<name>A0A4Y2III1_ARAVE</name>
<evidence type="ECO:0000313" key="2">
    <source>
        <dbReference type="Proteomes" id="UP000499080"/>
    </source>
</evidence>
<proteinExistence type="predicted"/>
<dbReference type="EMBL" id="BGPR01002698">
    <property type="protein sequence ID" value="GBM77583.1"/>
    <property type="molecule type" value="Genomic_DNA"/>
</dbReference>
<accession>A0A4Y2III1</accession>